<evidence type="ECO:0000313" key="10">
    <source>
        <dbReference type="Proteomes" id="UP000243535"/>
    </source>
</evidence>
<organism evidence="9 10">
    <name type="scientific">Gulbenkiania indica</name>
    <dbReference type="NCBI Taxonomy" id="375574"/>
    <lineage>
        <taxon>Bacteria</taxon>
        <taxon>Pseudomonadati</taxon>
        <taxon>Pseudomonadota</taxon>
        <taxon>Betaproteobacteria</taxon>
        <taxon>Neisseriales</taxon>
        <taxon>Chromobacteriaceae</taxon>
        <taxon>Gulbenkiania</taxon>
    </lineage>
</organism>
<evidence type="ECO:0000256" key="1">
    <source>
        <dbReference type="ARBA" id="ARBA00000832"/>
    </source>
</evidence>
<dbReference type="EMBL" id="CYHA01000003">
    <property type="protein sequence ID" value="CUA83676.1"/>
    <property type="molecule type" value="Genomic_DNA"/>
</dbReference>
<protein>
    <recommendedName>
        <fullName evidence="6 7">6-phosphogluconolactonase</fullName>
        <shortName evidence="7">6PGL</shortName>
        <ecNumber evidence="5 7">3.1.1.31</ecNumber>
    </recommendedName>
</protein>
<evidence type="ECO:0000256" key="2">
    <source>
        <dbReference type="ARBA" id="ARBA00002681"/>
    </source>
</evidence>
<evidence type="ECO:0000256" key="5">
    <source>
        <dbReference type="ARBA" id="ARBA00013198"/>
    </source>
</evidence>
<dbReference type="UniPathway" id="UPA00115">
    <property type="reaction ID" value="UER00409"/>
</dbReference>
<sequence length="221" mass="23116">MLPFHDYPDRASRDCALAVDVAARLAEALRRTGQARLDVSGGRSPAGWLRALSRQPLDWGRVTVGLVDERCVPADHPDSNAALVRRALLQGPAAAAGFRPLYDGHSVGRSLAEAGASFIPADVTVLGMGEDGHTASLFPGAAGLEAALSGQGPAFTVIEPPAAAHRRLTQTLAALRRSGWVVLSLDGADKRAVWQAAQRGCDLPVARVLGAVPAAEVRWAP</sequence>
<dbReference type="CDD" id="cd01400">
    <property type="entry name" value="6PGL"/>
    <property type="match status" value="1"/>
</dbReference>
<dbReference type="Pfam" id="PF01182">
    <property type="entry name" value="Glucosamine_iso"/>
    <property type="match status" value="1"/>
</dbReference>
<comment type="catalytic activity">
    <reaction evidence="1 7">
        <text>6-phospho-D-glucono-1,5-lactone + H2O = 6-phospho-D-gluconate + H(+)</text>
        <dbReference type="Rhea" id="RHEA:12556"/>
        <dbReference type="ChEBI" id="CHEBI:15377"/>
        <dbReference type="ChEBI" id="CHEBI:15378"/>
        <dbReference type="ChEBI" id="CHEBI:57955"/>
        <dbReference type="ChEBI" id="CHEBI:58759"/>
        <dbReference type="EC" id="3.1.1.31"/>
    </reaction>
</comment>
<dbReference type="RefSeq" id="WP_055434050.1">
    <property type="nucleotide sequence ID" value="NZ_CYHA01000003.1"/>
</dbReference>
<dbReference type="EC" id="3.1.1.31" evidence="5 7"/>
<evidence type="ECO:0000256" key="4">
    <source>
        <dbReference type="ARBA" id="ARBA00010662"/>
    </source>
</evidence>
<dbReference type="OrthoDB" id="9810967at2"/>
<dbReference type="AlphaFoldDB" id="A0A0K6GY74"/>
<evidence type="ECO:0000256" key="3">
    <source>
        <dbReference type="ARBA" id="ARBA00004961"/>
    </source>
</evidence>
<evidence type="ECO:0000313" key="9">
    <source>
        <dbReference type="EMBL" id="CUA83676.1"/>
    </source>
</evidence>
<keyword evidence="10" id="KW-1185">Reference proteome</keyword>
<dbReference type="InterPro" id="IPR006148">
    <property type="entry name" value="Glc/Gal-6P_isomerase"/>
</dbReference>
<comment type="function">
    <text evidence="2 7">Hydrolysis of 6-phosphogluconolactone to 6-phosphogluconate.</text>
</comment>
<reference evidence="10" key="1">
    <citation type="submission" date="2015-08" db="EMBL/GenBank/DDBJ databases">
        <authorList>
            <person name="Varghese N."/>
        </authorList>
    </citation>
    <scope>NUCLEOTIDE SEQUENCE [LARGE SCALE GENOMIC DNA]</scope>
    <source>
        <strain evidence="10">DSM 17901</strain>
    </source>
</reference>
<gene>
    <name evidence="7" type="primary">pgl</name>
    <name evidence="9" type="ORF">Ga0061063_1862</name>
</gene>
<dbReference type="InterPro" id="IPR039104">
    <property type="entry name" value="6PGL"/>
</dbReference>
<comment type="pathway">
    <text evidence="3 7">Carbohydrate degradation; pentose phosphate pathway; D-ribulose 5-phosphate from D-glucose 6-phosphate (oxidative stage): step 2/3.</text>
</comment>
<dbReference type="PANTHER" id="PTHR11054">
    <property type="entry name" value="6-PHOSPHOGLUCONOLACTONASE"/>
    <property type="match status" value="1"/>
</dbReference>
<evidence type="ECO:0000256" key="7">
    <source>
        <dbReference type="RuleBase" id="RU365095"/>
    </source>
</evidence>
<dbReference type="GO" id="GO:0017057">
    <property type="term" value="F:6-phosphogluconolactonase activity"/>
    <property type="evidence" value="ECO:0007669"/>
    <property type="project" value="UniProtKB-UniRule"/>
</dbReference>
<accession>A0A0K6GY74</accession>
<keyword evidence="7" id="KW-0378">Hydrolase</keyword>
<dbReference type="GO" id="GO:0005975">
    <property type="term" value="P:carbohydrate metabolic process"/>
    <property type="evidence" value="ECO:0007669"/>
    <property type="project" value="UniProtKB-UniRule"/>
</dbReference>
<dbReference type="SUPFAM" id="SSF100950">
    <property type="entry name" value="NagB/RpiA/CoA transferase-like"/>
    <property type="match status" value="1"/>
</dbReference>
<comment type="similarity">
    <text evidence="4 7">Belongs to the glucosamine/galactosamine-6-phosphate isomerase family. 6-phosphogluconolactonase subfamily.</text>
</comment>
<dbReference type="PANTHER" id="PTHR11054:SF0">
    <property type="entry name" value="6-PHOSPHOGLUCONOLACTONASE"/>
    <property type="match status" value="1"/>
</dbReference>
<feature type="domain" description="Glucosamine/galactosamine-6-phosphate isomerase" evidence="8">
    <location>
        <begin position="16"/>
        <end position="209"/>
    </location>
</feature>
<evidence type="ECO:0000259" key="8">
    <source>
        <dbReference type="Pfam" id="PF01182"/>
    </source>
</evidence>
<dbReference type="InterPro" id="IPR037171">
    <property type="entry name" value="NagB/RpiA_transferase-like"/>
</dbReference>
<dbReference type="Gene3D" id="3.40.50.1360">
    <property type="match status" value="1"/>
</dbReference>
<dbReference type="GO" id="GO:0006098">
    <property type="term" value="P:pentose-phosphate shunt"/>
    <property type="evidence" value="ECO:0007669"/>
    <property type="project" value="UniProtKB-UniPathway"/>
</dbReference>
<evidence type="ECO:0000256" key="6">
    <source>
        <dbReference type="ARBA" id="ARBA00020337"/>
    </source>
</evidence>
<dbReference type="NCBIfam" id="TIGR01198">
    <property type="entry name" value="pgl"/>
    <property type="match status" value="1"/>
</dbReference>
<dbReference type="STRING" id="375574.GCA_001418035_01654"/>
<name>A0A0K6GY74_9NEIS</name>
<dbReference type="InterPro" id="IPR005900">
    <property type="entry name" value="6-phosphogluconolactonase_DevB"/>
</dbReference>
<dbReference type="Proteomes" id="UP000243535">
    <property type="component" value="Unassembled WGS sequence"/>
</dbReference>
<proteinExistence type="inferred from homology"/>